<protein>
    <submittedName>
        <fullName evidence="1">Electron transfer flavoprotein regulatory factor 1</fullName>
    </submittedName>
</protein>
<dbReference type="AlphaFoldDB" id="G3V427"/>
<dbReference type="HOGENOM" id="CLU_3279221_0_0_1"/>
<gene>
    <name evidence="1" type="primary">ETFRF1</name>
</gene>
<evidence type="ECO:0000313" key="2">
    <source>
        <dbReference type="Proteomes" id="UP000005640"/>
    </source>
</evidence>
<dbReference type="GeneTree" id="ENSGT00390000001810"/>
<dbReference type="UCSC" id="uc058map.1">
    <property type="organism name" value="human"/>
</dbReference>
<dbReference type="ChiTaRS" id="ETFRF1">
    <property type="organism name" value="human"/>
</dbReference>
<reference evidence="1" key="2">
    <citation type="journal article" date="2004" name="Nature">
        <title>Finishing the euchromatic sequence of the human genome.</title>
        <authorList>
            <consortium name="International Human Genome Sequencing Consortium"/>
        </authorList>
    </citation>
    <scope>NUCLEOTIDE SEQUENCE [LARGE SCALE GENOMIC DNA]</scope>
</reference>
<dbReference type="Bgee" id="ENSG00000205707">
    <property type="expression patterns" value="Expressed in left ventricle myocardium and 192 other cell types or tissues"/>
</dbReference>
<dbReference type="HGNC" id="HGNC:27052">
    <property type="gene designation" value="ETFRF1"/>
</dbReference>
<proteinExistence type="predicted"/>
<dbReference type="VEuPathDB" id="HostDB:ENSG00000205707"/>
<dbReference type="EMBL" id="AC092794">
    <property type="status" value="NOT_ANNOTATED_CDS"/>
    <property type="molecule type" value="Genomic_DNA"/>
</dbReference>
<dbReference type="Ensembl" id="ENST00000554266.6">
    <property type="protein sequence ID" value="ENSP00000451550.2"/>
    <property type="gene ID" value="ENSG00000205707.11"/>
</dbReference>
<dbReference type="OpenTargets" id="ENSG00000205707"/>
<accession>G3V427</accession>
<dbReference type="Ensembl" id="ENST00000556402.6">
    <property type="protein sequence ID" value="ENSP00000452580.2"/>
    <property type="gene ID" value="ENSG00000205707.11"/>
</dbReference>
<dbReference type="SMR" id="G3V427"/>
<dbReference type="Proteomes" id="UP000005640">
    <property type="component" value="Chromosome 12"/>
</dbReference>
<dbReference type="ProteomicsDB" id="33115"/>
<reference evidence="1" key="1">
    <citation type="journal article" date="2001" name="Nature">
        <title>Initial sequencing and analysis of the human genome.</title>
        <authorList>
            <consortium name="International Human Genome Sequencing Consortium"/>
            <person name="Lander E.S."/>
            <person name="Linton L.M."/>
            <person name="Birren B."/>
            <person name="Nusbaum C."/>
            <person name="Zody M.C."/>
            <person name="Baldwin J."/>
            <person name="Devon K."/>
            <person name="Dewar K."/>
            <person name="Doyle M."/>
            <person name="FitzHugh W."/>
            <person name="Funke R."/>
            <person name="Gage D."/>
            <person name="Harris K."/>
            <person name="Heaford A."/>
            <person name="Howland J."/>
            <person name="Kann L."/>
            <person name="Lehoczky J."/>
            <person name="LeVine R."/>
            <person name="McEwan P."/>
            <person name="McKernan K."/>
            <person name="Meldrim J."/>
            <person name="Mesirov J.P."/>
            <person name="Miranda C."/>
            <person name="Morris W."/>
            <person name="Naylor J."/>
            <person name="Raymond C."/>
            <person name="Rosetti M."/>
            <person name="Santos R."/>
            <person name="Sheridan A."/>
            <person name="Sougnez C."/>
            <person name="Stange-Thomann N."/>
            <person name="Stojanovic N."/>
            <person name="Subramanian A."/>
            <person name="Wyman D."/>
            <person name="Rogers J."/>
            <person name="Sulston J."/>
            <person name="Ainscough R."/>
            <person name="Beck S."/>
            <person name="Bentley D."/>
            <person name="Burton J."/>
            <person name="Clee C."/>
            <person name="Carter N."/>
            <person name="Coulson A."/>
            <person name="Deadman R."/>
            <person name="Deloukas P."/>
            <person name="Dunham A."/>
            <person name="Dunham I."/>
            <person name="Durbin R."/>
            <person name="French L."/>
            <person name="Grafham D."/>
            <person name="Gregory S."/>
            <person name="Hubbard T."/>
            <person name="Humphray S."/>
            <person name="Hunt A."/>
            <person name="Jones M."/>
            <person name="Lloyd C."/>
            <person name="McMurray A."/>
            <person name="Matthews L."/>
            <person name="Mercer S."/>
            <person name="Milne S."/>
            <person name="Mullikin J.C."/>
            <person name="Mungall A."/>
            <person name="Plumb R."/>
            <person name="Ross M."/>
            <person name="Shownkeen R."/>
            <person name="Sims S."/>
            <person name="Waterston R.H."/>
            <person name="Wilson R.K."/>
            <person name="Hillier L.W."/>
            <person name="McPherson J.D."/>
            <person name="Marra M.A."/>
            <person name="Mardis E.R."/>
            <person name="Fulton L.A."/>
            <person name="Chinwalla A.T."/>
            <person name="Pepin K.H."/>
            <person name="Gish W.R."/>
            <person name="Chissoe S.L."/>
            <person name="Wendl M.C."/>
            <person name="Delehaunty K.D."/>
            <person name="Miner T.L."/>
            <person name="Delehaunty A."/>
            <person name="Kramer J.B."/>
            <person name="Cook L.L."/>
            <person name="Fulton R.S."/>
            <person name="Johnson D.L."/>
            <person name="Minx P.J."/>
            <person name="Clifton S.W."/>
            <person name="Hawkins T."/>
            <person name="Branscomb E."/>
            <person name="Predki P."/>
            <person name="Richardson P."/>
            <person name="Wenning S."/>
            <person name="Slezak T."/>
            <person name="Doggett N."/>
            <person name="Cheng J.F."/>
            <person name="Olsen A."/>
            <person name="Lucas S."/>
            <person name="Elkin C."/>
            <person name="Uberbacher E."/>
            <person name="Frazier M."/>
            <person name="Gibbs R.A."/>
            <person name="Muzny D.M."/>
            <person name="Scherer S.E."/>
            <person name="Bouck J.B."/>
            <person name="Sodergren E.J."/>
            <person name="Worley K.C."/>
            <person name="Rives C.M."/>
            <person name="Gorrell J.H."/>
            <person name="Metzker M.L."/>
            <person name="Naylor S.L."/>
            <person name="Kucherlapati R.S."/>
            <person name="Nelson D.L."/>
            <person name="Weinstock G.M."/>
            <person name="Sakaki Y."/>
            <person name="Fujiyama A."/>
            <person name="Hattori M."/>
            <person name="Yada T."/>
            <person name="Toyoda A."/>
            <person name="Itoh T."/>
            <person name="Kawagoe C."/>
            <person name="Watanabe H."/>
            <person name="Totoki Y."/>
            <person name="Taylor T."/>
            <person name="Weissenbach J."/>
            <person name="Heilig R."/>
            <person name="Saurin W."/>
            <person name="Artiguenave F."/>
            <person name="Brottier P."/>
            <person name="Bruls T."/>
            <person name="Pelletier E."/>
            <person name="Robert C."/>
            <person name="Wincker P."/>
            <person name="Smith D.R."/>
            <person name="Doucette-Stamm L."/>
            <person name="Rubenfield M."/>
            <person name="Weinstock K."/>
            <person name="Lee H.M."/>
            <person name="Dubois J."/>
            <person name="Rosenthal A."/>
            <person name="Platzer M."/>
            <person name="Nyakatura G."/>
            <person name="Taudien S."/>
            <person name="Rump A."/>
            <person name="Yang H."/>
            <person name="Yu J."/>
            <person name="Wang J."/>
            <person name="Huang G."/>
            <person name="Gu J."/>
            <person name="Hood L."/>
            <person name="Rowen L."/>
            <person name="Madan A."/>
            <person name="Qin S."/>
            <person name="Davis R.W."/>
            <person name="Federspiel N.A."/>
            <person name="Abola A.P."/>
            <person name="Proctor M.J."/>
            <person name="Myers R.M."/>
            <person name="Schmutz J."/>
            <person name="Dickson M."/>
            <person name="Grimwood J."/>
            <person name="Cox D.R."/>
            <person name="Olson M.V."/>
            <person name="Kaul R."/>
            <person name="Raymond C."/>
            <person name="Shimizu N."/>
            <person name="Kawasaki K."/>
            <person name="Minoshima S."/>
            <person name="Evans G.A."/>
            <person name="Athanasiou M."/>
            <person name="Schultz R."/>
            <person name="Roe B.A."/>
            <person name="Chen F."/>
            <person name="Pan H."/>
            <person name="Ramser J."/>
            <person name="Lehrach H."/>
            <person name="Reinhardt R."/>
            <person name="McCombie W.R."/>
            <person name="de la Bastide M."/>
            <person name="Dedhia N."/>
            <person name="Blocker H."/>
            <person name="Hornischer K."/>
            <person name="Nordsiek G."/>
            <person name="Agarwala R."/>
            <person name="Aravind L."/>
            <person name="Bailey J.A."/>
            <person name="Bateman A."/>
            <person name="Batzoglou S."/>
            <person name="Birney E."/>
            <person name="Bork P."/>
            <person name="Brown D.G."/>
            <person name="Burge C.B."/>
            <person name="Cerutti L."/>
            <person name="Chen H.C."/>
            <person name="Church D."/>
            <person name="Clamp M."/>
            <person name="Copley R.R."/>
            <person name="Doerks T."/>
            <person name="Eddy S.R."/>
            <person name="Eichler E.E."/>
            <person name="Furey T.S."/>
            <person name="Galagan J."/>
            <person name="Gilbert J.G."/>
            <person name="Harmon C."/>
            <person name="Hayashizaki Y."/>
            <person name="Haussler D."/>
            <person name="Hermjakob H."/>
            <person name="Hokamp K."/>
            <person name="Jang W."/>
            <person name="Johnson L.S."/>
            <person name="Jones T.A."/>
            <person name="Kasif S."/>
            <person name="Kaspryzk A."/>
            <person name="Kennedy S."/>
            <person name="Kent W.J."/>
            <person name="Kitts P."/>
            <person name="Koonin E.V."/>
            <person name="Korf I."/>
            <person name="Kulp D."/>
            <person name="Lancet D."/>
            <person name="Lowe T.M."/>
            <person name="McLysaght A."/>
            <person name="Mikkelsen T."/>
            <person name="Moran J.V."/>
            <person name="Mulder N."/>
            <person name="Pollara V.J."/>
            <person name="Ponting C.P."/>
            <person name="Schuler G."/>
            <person name="Schultz J."/>
            <person name="Slater G."/>
            <person name="Smit A.F."/>
            <person name="Stupka E."/>
            <person name="Szustakowski J."/>
            <person name="Thierry-Mieg D."/>
            <person name="Thierry-Mieg J."/>
            <person name="Wagner L."/>
            <person name="Wallis J."/>
            <person name="Wheeler R."/>
            <person name="Williams A."/>
            <person name="Wolf Y.I."/>
            <person name="Wolfe K.H."/>
            <person name="Yang S.P."/>
            <person name="Yeh R.F."/>
            <person name="Collins F."/>
            <person name="Guyer M.S."/>
            <person name="Peterson J."/>
            <person name="Felsenfeld A."/>
            <person name="Wetterstrand K.A."/>
            <person name="Patrinos A."/>
            <person name="Morgan M.J."/>
            <person name="de Jong P."/>
            <person name="Catanese J.J."/>
            <person name="Osoegawa K."/>
            <person name="Shizuya H."/>
            <person name="Choi S."/>
            <person name="Chen Y.J."/>
        </authorList>
    </citation>
    <scope>NUCLEOTIDE SEQUENCE [LARGE SCALE GENOMIC DNA]</scope>
</reference>
<dbReference type="OrthoDB" id="10258445at2759"/>
<keyword evidence="2" id="KW-1185">Reference proteome</keyword>
<organism evidence="1 2">
    <name type="scientific">Homo sapiens</name>
    <name type="common">Human</name>
    <dbReference type="NCBI Taxonomy" id="9606"/>
    <lineage>
        <taxon>Eukaryota</taxon>
        <taxon>Metazoa</taxon>
        <taxon>Chordata</taxon>
        <taxon>Craniata</taxon>
        <taxon>Vertebrata</taxon>
        <taxon>Euteleostomi</taxon>
        <taxon>Mammalia</taxon>
        <taxon>Eutheria</taxon>
        <taxon>Euarchontoglires</taxon>
        <taxon>Primates</taxon>
        <taxon>Haplorrhini</taxon>
        <taxon>Catarrhini</taxon>
        <taxon>Hominidae</taxon>
        <taxon>Homo</taxon>
    </lineage>
</organism>
<sequence length="43" mass="5097">MKMANSLRGEVLKLYKNVSNYVANFIKMLLYDMDCLEIYNLSF</sequence>
<reference evidence="1 2" key="3">
    <citation type="journal article" date="2006" name="Nature">
        <title>The finished DNA sequence of human chromosome 12.</title>
        <authorList>
            <consortium name="Baylor College of Medicine Human Genome Sequencing Center Sequence Production Team"/>
            <person name="Scherer S.E."/>
            <person name="Muzny D.M."/>
            <person name="Buhay C.J."/>
            <person name="Chen R."/>
            <person name="Cree A."/>
            <person name="Ding Y."/>
            <person name="Dugan-Rocha S."/>
            <person name="Gill R."/>
            <person name="Gunaratne P."/>
            <person name="Harris R.A."/>
            <person name="Hawes A.C."/>
            <person name="Hernandez J."/>
            <person name="Hodgson A.V."/>
            <person name="Hume J."/>
            <person name="Jackson A."/>
            <person name="Khan Z.M."/>
            <person name="Kovar-Smith C."/>
            <person name="Lewis L.R."/>
            <person name="Lozado R.J."/>
            <person name="Metzker M.L."/>
            <person name="Milosavljevic A."/>
            <person name="Miner G.R."/>
            <person name="Montgomery K.T."/>
            <person name="Morgan M.B."/>
            <person name="Nazareth L.V."/>
            <person name="Scott G."/>
            <person name="Sodergren E."/>
            <person name="Song X.Z."/>
            <person name="Steffen D."/>
            <person name="Lovering R.C."/>
            <person name="Wheeler D.A."/>
            <person name="Worley K.C."/>
            <person name="Yuan Y."/>
            <person name="Zhang Z."/>
            <person name="Adams C.Q."/>
            <person name="Ansari-Lari M.A."/>
            <person name="Ayele M."/>
            <person name="Brown M.J."/>
            <person name="Chen G."/>
            <person name="Chen Z."/>
            <person name="Clerc-Blankenburg K.P."/>
            <person name="Davis C."/>
            <person name="Delgado O."/>
            <person name="Dinh H.H."/>
            <person name="Draper H."/>
            <person name="Gonzalez-Garay M.L."/>
            <person name="Havlak P."/>
            <person name="Jackson L.R."/>
            <person name="Jacob L.S."/>
            <person name="Kelly S.H."/>
            <person name="Li L."/>
            <person name="Li Z."/>
            <person name="Liu J."/>
            <person name="Liu W."/>
            <person name="Lu J."/>
            <person name="Maheshwari M."/>
            <person name="Nguyen B.V."/>
            <person name="Okwuonu G.O."/>
            <person name="Pasternak S."/>
            <person name="Perez L.M."/>
            <person name="Plopper F.J."/>
            <person name="Santibanez J."/>
            <person name="Shen H."/>
            <person name="Tabor P.E."/>
            <person name="Verduzco D."/>
            <person name="Waldron L."/>
            <person name="Wang Q."/>
            <person name="Williams G.A."/>
            <person name="Zhang J."/>
            <person name="Zhou J."/>
            <person name="Allen C.C."/>
            <person name="Amin A.G."/>
            <person name="Anyalebechi V."/>
            <person name="Bailey M."/>
            <person name="Barbaria J.A."/>
            <person name="Bimage K.E."/>
            <person name="Bryant N.P."/>
            <person name="Burch P.E."/>
            <person name="Burkett C.E."/>
            <person name="Burrell K.L."/>
            <person name="Calderon E."/>
            <person name="Cardenas V."/>
            <person name="Carter K."/>
            <person name="Casias K."/>
            <person name="Cavazos I."/>
            <person name="Cavazos S.R."/>
            <person name="Ceasar H."/>
            <person name="Chacko J."/>
            <person name="Chan S.N."/>
            <person name="Chavez D."/>
            <person name="Christopoulos C."/>
            <person name="Chu J."/>
            <person name="Cockrell R."/>
            <person name="Cox C.D."/>
            <person name="Dang M."/>
            <person name="Dathorne S.R."/>
            <person name="David R."/>
            <person name="Davis C.M."/>
            <person name="Davy-Carroll L."/>
            <person name="Deshazo D.R."/>
            <person name="Donlin J.E."/>
            <person name="D'Souza L."/>
            <person name="Eaves K.A."/>
            <person name="Egan A."/>
            <person name="Emery-Cohen A.J."/>
            <person name="Escotto M."/>
            <person name="Flagg N."/>
            <person name="Forbes L.D."/>
            <person name="Gabisi A.M."/>
            <person name="Garza M."/>
            <person name="Hamilton C."/>
            <person name="Henderson N."/>
            <person name="Hernandez O."/>
            <person name="Hines S."/>
            <person name="Hogues M.E."/>
            <person name="Huang M."/>
            <person name="Idlebird D.G."/>
            <person name="Johnson R."/>
            <person name="Jolivet A."/>
            <person name="Jones S."/>
            <person name="Kagan R."/>
            <person name="King L.M."/>
            <person name="Leal B."/>
            <person name="Lebow H."/>
            <person name="Lee S."/>
            <person name="LeVan J.M."/>
            <person name="Lewis L.C."/>
            <person name="London P."/>
            <person name="Lorensuhewa L.M."/>
            <person name="Loulseged H."/>
            <person name="Lovett D.A."/>
            <person name="Lucier A."/>
            <person name="Lucier R.L."/>
            <person name="Ma J."/>
            <person name="Madu R.C."/>
            <person name="Mapua P."/>
            <person name="Martindale A.D."/>
            <person name="Martinez E."/>
            <person name="Massey E."/>
            <person name="Mawhiney S."/>
            <person name="Meador M.G."/>
            <person name="Mendez S."/>
            <person name="Mercado C."/>
            <person name="Mercado I.C."/>
            <person name="Merritt C.E."/>
            <person name="Miner Z.L."/>
            <person name="Minja E."/>
            <person name="Mitchell T."/>
            <person name="Mohabbat F."/>
            <person name="Mohabbat K."/>
            <person name="Montgomery B."/>
            <person name="Moore N."/>
            <person name="Morris S."/>
            <person name="Munidasa M."/>
            <person name="Ngo R.N."/>
            <person name="Nguyen N.B."/>
            <person name="Nickerson E."/>
            <person name="Nwaokelemeh O.O."/>
            <person name="Nwokenkwo S."/>
            <person name="Obregon M."/>
            <person name="Oguh M."/>
            <person name="Oragunye N."/>
            <person name="Oviedo R.J."/>
            <person name="Parish B.J."/>
            <person name="Parker D.N."/>
            <person name="Parrish J."/>
            <person name="Parks K.L."/>
            <person name="Paul H.A."/>
            <person name="Payton B.A."/>
            <person name="Perez A."/>
            <person name="Perrin W."/>
            <person name="Pickens A."/>
            <person name="Primus E.L."/>
            <person name="Pu L.L."/>
            <person name="Puazo M."/>
            <person name="Quiles M.M."/>
            <person name="Quiroz J.B."/>
            <person name="Rabata D."/>
            <person name="Reeves K."/>
            <person name="Ruiz S.J."/>
            <person name="Shao H."/>
            <person name="Sisson I."/>
            <person name="Sonaike T."/>
            <person name="Sorelle R.P."/>
            <person name="Sutton A.E."/>
            <person name="Svatek A.F."/>
            <person name="Svetz L.A."/>
            <person name="Tamerisa K.S."/>
            <person name="Taylor T.R."/>
            <person name="Teague B."/>
            <person name="Thomas N."/>
            <person name="Thorn R.D."/>
            <person name="Trejos Z.Y."/>
            <person name="Trevino B.K."/>
            <person name="Ukegbu O.N."/>
            <person name="Urban J.B."/>
            <person name="Vasquez L.I."/>
            <person name="Vera V.A."/>
            <person name="Villasana D.M."/>
            <person name="Wang L."/>
            <person name="Ward-Moore S."/>
            <person name="Warren J.T."/>
            <person name="Wei X."/>
            <person name="White F."/>
            <person name="Williamson A.L."/>
            <person name="Wleczyk R."/>
            <person name="Wooden H.S."/>
            <person name="Wooden S.H."/>
            <person name="Yen J."/>
            <person name="Yoon L."/>
            <person name="Yoon V."/>
            <person name="Zorrilla S.E."/>
            <person name="Nelson D."/>
            <person name="Kucherlapati R."/>
            <person name="Weinstock G."/>
            <person name="Gibbs R.A."/>
            <person name="null."/>
        </authorList>
    </citation>
    <scope>NUCLEOTIDE SEQUENCE [LARGE SCALE GENOMIC DNA]</scope>
</reference>
<dbReference type="Antibodypedia" id="48706">
    <property type="antibodies" value="35 antibodies from 11 providers"/>
</dbReference>
<dbReference type="ExpressionAtlas" id="G3V427">
    <property type="expression patterns" value="baseline and differential"/>
</dbReference>
<evidence type="ECO:0000313" key="1">
    <source>
        <dbReference type="Ensembl" id="ENSP00000451550.2"/>
    </source>
</evidence>
<reference evidence="1" key="4">
    <citation type="submission" date="2025-05" db="UniProtKB">
        <authorList>
            <consortium name="Ensembl"/>
        </authorList>
    </citation>
    <scope>IDENTIFICATION</scope>
</reference>
<name>G3V427_HUMAN</name>